<accession>A0A9P7ALD0</accession>
<reference evidence="1" key="1">
    <citation type="journal article" date="2020" name="New Phytol.">
        <title>Comparative genomics reveals dynamic genome evolution in host specialist ectomycorrhizal fungi.</title>
        <authorList>
            <person name="Lofgren L.A."/>
            <person name="Nguyen N.H."/>
            <person name="Vilgalys R."/>
            <person name="Ruytinx J."/>
            <person name="Liao H.L."/>
            <person name="Branco S."/>
            <person name="Kuo A."/>
            <person name="LaButti K."/>
            <person name="Lipzen A."/>
            <person name="Andreopoulos W."/>
            <person name="Pangilinan J."/>
            <person name="Riley R."/>
            <person name="Hundley H."/>
            <person name="Na H."/>
            <person name="Barry K."/>
            <person name="Grigoriev I.V."/>
            <person name="Stajich J.E."/>
            <person name="Kennedy P.G."/>
        </authorList>
    </citation>
    <scope>NUCLEOTIDE SEQUENCE</scope>
    <source>
        <strain evidence="1">MN1</strain>
    </source>
</reference>
<dbReference type="Proteomes" id="UP000807769">
    <property type="component" value="Unassembled WGS sequence"/>
</dbReference>
<dbReference type="RefSeq" id="XP_041184837.1">
    <property type="nucleotide sequence ID" value="XM_041341866.1"/>
</dbReference>
<keyword evidence="2" id="KW-1185">Reference proteome</keyword>
<dbReference type="EMBL" id="JABBWG010000570">
    <property type="protein sequence ID" value="KAG1791627.1"/>
    <property type="molecule type" value="Genomic_DNA"/>
</dbReference>
<dbReference type="AlphaFoldDB" id="A0A9P7ALD0"/>
<name>A0A9P7ALD0_9AGAM</name>
<evidence type="ECO:0000313" key="2">
    <source>
        <dbReference type="Proteomes" id="UP000807769"/>
    </source>
</evidence>
<protein>
    <submittedName>
        <fullName evidence="1">Uncharacterized protein</fullName>
    </submittedName>
</protein>
<dbReference type="GeneID" id="64635882"/>
<organism evidence="1 2">
    <name type="scientific">Suillus subaureus</name>
    <dbReference type="NCBI Taxonomy" id="48587"/>
    <lineage>
        <taxon>Eukaryota</taxon>
        <taxon>Fungi</taxon>
        <taxon>Dikarya</taxon>
        <taxon>Basidiomycota</taxon>
        <taxon>Agaricomycotina</taxon>
        <taxon>Agaricomycetes</taxon>
        <taxon>Agaricomycetidae</taxon>
        <taxon>Boletales</taxon>
        <taxon>Suillineae</taxon>
        <taxon>Suillaceae</taxon>
        <taxon>Suillus</taxon>
    </lineage>
</organism>
<sequence length="52" mass="6086">MEALFLQFLWNLRLRLRGCPPLSFVVDALDECTSETEFIEPLHRLFGSLTFL</sequence>
<evidence type="ECO:0000313" key="1">
    <source>
        <dbReference type="EMBL" id="KAG1791627.1"/>
    </source>
</evidence>
<comment type="caution">
    <text evidence="1">The sequence shown here is derived from an EMBL/GenBank/DDBJ whole genome shotgun (WGS) entry which is preliminary data.</text>
</comment>
<proteinExistence type="predicted"/>
<gene>
    <name evidence="1" type="ORF">BJ212DRAFT_1544913</name>
</gene>